<dbReference type="Pfam" id="PF16591">
    <property type="entry name" value="HBM"/>
    <property type="match status" value="1"/>
</dbReference>
<dbReference type="SMART" id="SM00283">
    <property type="entry name" value="MA"/>
    <property type="match status" value="1"/>
</dbReference>
<dbReference type="InterPro" id="IPR032255">
    <property type="entry name" value="HBM"/>
</dbReference>
<evidence type="ECO:0000256" key="1">
    <source>
        <dbReference type="ARBA" id="ARBA00004429"/>
    </source>
</evidence>
<feature type="domain" description="HAMP" evidence="9">
    <location>
        <begin position="311"/>
        <end position="363"/>
    </location>
</feature>
<dbReference type="InterPro" id="IPR004089">
    <property type="entry name" value="MCPsignal_dom"/>
</dbReference>
<keyword evidence="2" id="KW-1003">Cell membrane</keyword>
<sequence>MLRWLNNLSVSLKLGLGFSLVLALTLTLVITAWSAMDTLIKRSNWTQAITQLNTLTTDMRISRLQYMLTQGDEASASKVLNNLQQMEQQQDSILASFKDPTNLRLLHQHKALTQNDYRQAFDDMRQGYAQASSAHQQLEKAAAEASTQLQPLHQQLLQSTASDSPIRDLDTYWQVVSAIQQARIDTRSLTYGARAELADKAISSTDTALTELKRLQSEIHGVDVTQIAPLQSSLSAYRQAIDSYTQALRRISAARQEMTVRTNDVLSVINELYQLQISRRDSESHSAVTTLLSTAALAILLGILAAWAINRQIVPSLRQTVTQLRRIAEGDLSQQISVERRDEVGMLQQGLQQTNDRLRELIGHISSGVGQLASAAEELSAVTEQTRNGVLNQKDETHLVATAMNEMTATVNDVALNAERAANAANQAAQQAHSSDTVVARTVSSMDRLAAEVERSVQSMASLKAESNQIGSVLDVIKTVAEQTNLLALNAAIEAARAGEAGRGFAVVADEVRGLAQRTQQSTAEIEALIAALQRRANDTALIMQDSRTLTEQTVTLARDTGTALTAISRAIGDIQDMNQQIATAAEQQSTVAEEINRSVENVREVADQTATASAQTAQSSTQLASLGGDLQQLVGRFAL</sequence>
<dbReference type="InterPro" id="IPR003660">
    <property type="entry name" value="HAMP_dom"/>
</dbReference>
<dbReference type="PROSITE" id="PS50111">
    <property type="entry name" value="CHEMOTAXIS_TRANSDUC_2"/>
    <property type="match status" value="1"/>
</dbReference>
<proteinExistence type="inferred from homology"/>
<dbReference type="InterPro" id="IPR004090">
    <property type="entry name" value="Chemotax_Me-accpt_rcpt"/>
</dbReference>
<dbReference type="Pfam" id="PF00672">
    <property type="entry name" value="HAMP"/>
    <property type="match status" value="1"/>
</dbReference>
<dbReference type="PANTHER" id="PTHR32089:SF120">
    <property type="entry name" value="METHYL-ACCEPTING CHEMOTAXIS PROTEIN TLPQ"/>
    <property type="match status" value="1"/>
</dbReference>
<keyword evidence="6" id="KW-0812">Transmembrane</keyword>
<evidence type="ECO:0000256" key="4">
    <source>
        <dbReference type="ARBA" id="ARBA00029447"/>
    </source>
</evidence>
<comment type="similarity">
    <text evidence="4">Belongs to the methyl-accepting chemotaxis (MCP) protein family.</text>
</comment>
<dbReference type="CDD" id="cd11386">
    <property type="entry name" value="MCP_signal"/>
    <property type="match status" value="1"/>
</dbReference>
<feature type="domain" description="T-SNARE coiled-coil homology" evidence="8">
    <location>
        <begin position="555"/>
        <end position="603"/>
    </location>
</feature>
<dbReference type="GO" id="GO:0007165">
    <property type="term" value="P:signal transduction"/>
    <property type="evidence" value="ECO:0007669"/>
    <property type="project" value="UniProtKB-KW"/>
</dbReference>
<protein>
    <submittedName>
        <fullName evidence="11">Methyl-accepting chemotaxis protein</fullName>
    </submittedName>
</protein>
<dbReference type="Gene3D" id="1.10.287.950">
    <property type="entry name" value="Methyl-accepting chemotaxis protein"/>
    <property type="match status" value="1"/>
</dbReference>
<dbReference type="Proteomes" id="UP000238196">
    <property type="component" value="Unassembled WGS sequence"/>
</dbReference>
<accession>A0A2S5KWC9</accession>
<evidence type="ECO:0000259" key="10">
    <source>
        <dbReference type="PROSITE" id="PS51753"/>
    </source>
</evidence>
<reference evidence="11 12" key="1">
    <citation type="submission" date="2018-02" db="EMBL/GenBank/DDBJ databases">
        <title>novel marine gammaproteobacteria from coastal saline agro ecosystem.</title>
        <authorList>
            <person name="Krishnan R."/>
            <person name="Ramesh Kumar N."/>
        </authorList>
    </citation>
    <scope>NUCLEOTIDE SEQUENCE [LARGE SCALE GENOMIC DNA]</scope>
    <source>
        <strain evidence="11 12">228</strain>
    </source>
</reference>
<dbReference type="SMART" id="SM01358">
    <property type="entry name" value="HBM"/>
    <property type="match status" value="1"/>
</dbReference>
<evidence type="ECO:0000256" key="6">
    <source>
        <dbReference type="SAM" id="Phobius"/>
    </source>
</evidence>
<gene>
    <name evidence="11" type="ORF">C4K68_01655</name>
</gene>
<dbReference type="InterPro" id="IPR000727">
    <property type="entry name" value="T_SNARE_dom"/>
</dbReference>
<feature type="transmembrane region" description="Helical" evidence="6">
    <location>
        <begin position="12"/>
        <end position="33"/>
    </location>
</feature>
<feature type="domain" description="Methyl-accepting transducer" evidence="7">
    <location>
        <begin position="368"/>
        <end position="604"/>
    </location>
</feature>
<dbReference type="SMART" id="SM00304">
    <property type="entry name" value="HAMP"/>
    <property type="match status" value="2"/>
</dbReference>
<evidence type="ECO:0000256" key="5">
    <source>
        <dbReference type="PROSITE-ProRule" id="PRU00284"/>
    </source>
</evidence>
<dbReference type="PRINTS" id="PR00260">
    <property type="entry name" value="CHEMTRNSDUCR"/>
</dbReference>
<dbReference type="GO" id="GO:0005886">
    <property type="term" value="C:plasma membrane"/>
    <property type="evidence" value="ECO:0007669"/>
    <property type="project" value="UniProtKB-SubCell"/>
</dbReference>
<dbReference type="PANTHER" id="PTHR32089">
    <property type="entry name" value="METHYL-ACCEPTING CHEMOTAXIS PROTEIN MCPB"/>
    <property type="match status" value="1"/>
</dbReference>
<evidence type="ECO:0000313" key="12">
    <source>
        <dbReference type="Proteomes" id="UP000238196"/>
    </source>
</evidence>
<dbReference type="PROSITE" id="PS51753">
    <property type="entry name" value="HBM"/>
    <property type="match status" value="1"/>
</dbReference>
<dbReference type="GO" id="GO:0006935">
    <property type="term" value="P:chemotaxis"/>
    <property type="evidence" value="ECO:0007669"/>
    <property type="project" value="InterPro"/>
</dbReference>
<dbReference type="CDD" id="cd06225">
    <property type="entry name" value="HAMP"/>
    <property type="match status" value="1"/>
</dbReference>
<comment type="subcellular location">
    <subcellularLocation>
        <location evidence="1">Cell inner membrane</location>
        <topology evidence="1">Multi-pass membrane protein</topology>
    </subcellularLocation>
</comment>
<evidence type="ECO:0000259" key="9">
    <source>
        <dbReference type="PROSITE" id="PS50885"/>
    </source>
</evidence>
<name>A0A2S5KWC9_9PROT</name>
<keyword evidence="6" id="KW-0472">Membrane</keyword>
<evidence type="ECO:0000259" key="8">
    <source>
        <dbReference type="PROSITE" id="PS50192"/>
    </source>
</evidence>
<feature type="domain" description="HBM" evidence="10">
    <location>
        <begin position="41"/>
        <end position="284"/>
    </location>
</feature>
<evidence type="ECO:0000313" key="11">
    <source>
        <dbReference type="EMBL" id="PPC79154.1"/>
    </source>
</evidence>
<comment type="caution">
    <text evidence="11">The sequence shown here is derived from an EMBL/GenBank/DDBJ whole genome shotgun (WGS) entry which is preliminary data.</text>
</comment>
<keyword evidence="2" id="KW-0997">Cell inner membrane</keyword>
<dbReference type="GO" id="GO:0004888">
    <property type="term" value="F:transmembrane signaling receptor activity"/>
    <property type="evidence" value="ECO:0007669"/>
    <property type="project" value="InterPro"/>
</dbReference>
<dbReference type="AlphaFoldDB" id="A0A2S5KWC9"/>
<feature type="transmembrane region" description="Helical" evidence="6">
    <location>
        <begin position="287"/>
        <end position="309"/>
    </location>
</feature>
<dbReference type="EMBL" id="PRLP01000005">
    <property type="protein sequence ID" value="PPC79154.1"/>
    <property type="molecule type" value="Genomic_DNA"/>
</dbReference>
<keyword evidence="3 5" id="KW-0807">Transducer</keyword>
<dbReference type="PROSITE" id="PS50885">
    <property type="entry name" value="HAMP"/>
    <property type="match status" value="1"/>
</dbReference>
<dbReference type="Gene3D" id="1.20.1440.210">
    <property type="match status" value="2"/>
</dbReference>
<evidence type="ECO:0000259" key="7">
    <source>
        <dbReference type="PROSITE" id="PS50111"/>
    </source>
</evidence>
<dbReference type="Pfam" id="PF00015">
    <property type="entry name" value="MCPsignal"/>
    <property type="match status" value="1"/>
</dbReference>
<evidence type="ECO:0000256" key="3">
    <source>
        <dbReference type="ARBA" id="ARBA00023224"/>
    </source>
</evidence>
<dbReference type="OrthoDB" id="6434013at2"/>
<evidence type="ECO:0000256" key="2">
    <source>
        <dbReference type="ARBA" id="ARBA00022519"/>
    </source>
</evidence>
<organism evidence="11 12">
    <name type="scientific">Proteobacteria bacterium 228</name>
    <dbReference type="NCBI Taxonomy" id="2083153"/>
    <lineage>
        <taxon>Bacteria</taxon>
        <taxon>Pseudomonadati</taxon>
        <taxon>Pseudomonadota</taxon>
    </lineage>
</organism>
<dbReference type="PROSITE" id="PS50192">
    <property type="entry name" value="T_SNARE"/>
    <property type="match status" value="1"/>
</dbReference>
<keyword evidence="6" id="KW-1133">Transmembrane helix</keyword>
<dbReference type="SUPFAM" id="SSF58104">
    <property type="entry name" value="Methyl-accepting chemotaxis protein (MCP) signaling domain"/>
    <property type="match status" value="1"/>
</dbReference>
<dbReference type="FunFam" id="1.10.287.950:FF:000001">
    <property type="entry name" value="Methyl-accepting chemotaxis sensory transducer"/>
    <property type="match status" value="1"/>
</dbReference>